<feature type="chain" id="PRO_5036912516" evidence="2">
    <location>
        <begin position="22"/>
        <end position="331"/>
    </location>
</feature>
<dbReference type="RefSeq" id="WP_209376341.1">
    <property type="nucleotide sequence ID" value="NZ_JAGIZA010000018.1"/>
</dbReference>
<keyword evidence="2" id="KW-0732">Signal</keyword>
<evidence type="ECO:0000256" key="2">
    <source>
        <dbReference type="SAM" id="SignalP"/>
    </source>
</evidence>
<comment type="caution">
    <text evidence="3">The sequence shown here is derived from an EMBL/GenBank/DDBJ whole genome shotgun (WGS) entry which is preliminary data.</text>
</comment>
<dbReference type="PROSITE" id="PS51318">
    <property type="entry name" value="TAT"/>
    <property type="match status" value="1"/>
</dbReference>
<name>A0A940N5K2_9PROT</name>
<accession>A0A940N5K2</accession>
<dbReference type="Pfam" id="PF03401">
    <property type="entry name" value="TctC"/>
    <property type="match status" value="1"/>
</dbReference>
<dbReference type="PIRSF" id="PIRSF017082">
    <property type="entry name" value="YflP"/>
    <property type="match status" value="1"/>
</dbReference>
<evidence type="ECO:0000256" key="1">
    <source>
        <dbReference type="ARBA" id="ARBA00006987"/>
    </source>
</evidence>
<proteinExistence type="inferred from homology"/>
<dbReference type="AlphaFoldDB" id="A0A940N5K2"/>
<organism evidence="3 4">
    <name type="scientific">Roseomonas indoligenes</name>
    <dbReference type="NCBI Taxonomy" id="2820811"/>
    <lineage>
        <taxon>Bacteria</taxon>
        <taxon>Pseudomonadati</taxon>
        <taxon>Pseudomonadota</taxon>
        <taxon>Alphaproteobacteria</taxon>
        <taxon>Acetobacterales</taxon>
        <taxon>Roseomonadaceae</taxon>
        <taxon>Roseomonas</taxon>
    </lineage>
</organism>
<dbReference type="InterPro" id="IPR042100">
    <property type="entry name" value="Bug_dom1"/>
</dbReference>
<evidence type="ECO:0000313" key="4">
    <source>
        <dbReference type="Proteomes" id="UP000677537"/>
    </source>
</evidence>
<dbReference type="InterPro" id="IPR006311">
    <property type="entry name" value="TAT_signal"/>
</dbReference>
<dbReference type="CDD" id="cd13578">
    <property type="entry name" value="PBP2_Bug27"/>
    <property type="match status" value="1"/>
</dbReference>
<gene>
    <name evidence="3" type="ORF">J5Y10_22355</name>
</gene>
<feature type="signal peptide" evidence="2">
    <location>
        <begin position="1"/>
        <end position="21"/>
    </location>
</feature>
<keyword evidence="4" id="KW-1185">Reference proteome</keyword>
<dbReference type="Proteomes" id="UP000677537">
    <property type="component" value="Unassembled WGS sequence"/>
</dbReference>
<dbReference type="InterPro" id="IPR005064">
    <property type="entry name" value="BUG"/>
</dbReference>
<protein>
    <submittedName>
        <fullName evidence="3">Tripartite tricarboxylate transporter substrate binding protein</fullName>
    </submittedName>
</protein>
<comment type="similarity">
    <text evidence="1">Belongs to the UPF0065 (bug) family.</text>
</comment>
<dbReference type="Gene3D" id="3.40.190.10">
    <property type="entry name" value="Periplasmic binding protein-like II"/>
    <property type="match status" value="1"/>
</dbReference>
<evidence type="ECO:0000313" key="3">
    <source>
        <dbReference type="EMBL" id="MBP0495545.1"/>
    </source>
</evidence>
<dbReference type="PANTHER" id="PTHR42928">
    <property type="entry name" value="TRICARBOXYLATE-BINDING PROTEIN"/>
    <property type="match status" value="1"/>
</dbReference>
<reference evidence="3" key="1">
    <citation type="submission" date="2021-03" db="EMBL/GenBank/DDBJ databases">
        <authorList>
            <person name="So Y."/>
        </authorList>
    </citation>
    <scope>NUCLEOTIDE SEQUENCE</scope>
    <source>
        <strain evidence="3">SG15</strain>
    </source>
</reference>
<dbReference type="EMBL" id="JAGIZA010000018">
    <property type="protein sequence ID" value="MBP0495545.1"/>
    <property type="molecule type" value="Genomic_DNA"/>
</dbReference>
<dbReference type="PANTHER" id="PTHR42928:SF5">
    <property type="entry name" value="BLR1237 PROTEIN"/>
    <property type="match status" value="1"/>
</dbReference>
<dbReference type="SUPFAM" id="SSF53850">
    <property type="entry name" value="Periplasmic binding protein-like II"/>
    <property type="match status" value="1"/>
</dbReference>
<sequence>MTRSHLSRRSALSLLATPALAVLPRAARAQDSYPSRPVSVIVPWAPGGSTDILGRVLAEPLRVSMGQPFVVENRSGASGNIGSAYVARSAPDGQTLLFATMSTHAMNDALFRNMPFNGVEDFTPIALLAYVLNTMVVHPSVPASTVPEFIAYAKANPGKVAYASAGPGSTNHLCAAMFAQMAGLDMVHVPYRGGAPATLDTVAGQTQLFFSAGTQTLDHVRAGRLKLLGVTEGRRSTLLPEVPTVGESLPGFEMAVWYGALGPKGMPPTLVNRLNGEINRALMLPEVKDKMAAIGVEVVNETPAAFAGQLRADAVKWRRLIQELGIDKSDA</sequence>
<dbReference type="Gene3D" id="3.40.190.150">
    <property type="entry name" value="Bordetella uptake gene, domain 1"/>
    <property type="match status" value="1"/>
</dbReference>